<reference evidence="2 3" key="1">
    <citation type="journal article" date="2021" name="Sci. Rep.">
        <title>Chromosome anchoring in Senegalese sole (Solea senegalensis) reveals sex-associated markers and genome rearrangements in flatfish.</title>
        <authorList>
            <person name="Guerrero-Cozar I."/>
            <person name="Gomez-Garrido J."/>
            <person name="Berbel C."/>
            <person name="Martinez-Blanch J.F."/>
            <person name="Alioto T."/>
            <person name="Claros M.G."/>
            <person name="Gagnaire P.A."/>
            <person name="Manchado M."/>
        </authorList>
    </citation>
    <scope>NUCLEOTIDE SEQUENCE [LARGE SCALE GENOMIC DNA]</scope>
    <source>
        <strain evidence="2">Sse05_10M</strain>
    </source>
</reference>
<evidence type="ECO:0000256" key="1">
    <source>
        <dbReference type="SAM" id="MobiDB-lite"/>
    </source>
</evidence>
<dbReference type="EMBL" id="JAGKHQ010000008">
    <property type="protein sequence ID" value="KAG7510991.1"/>
    <property type="molecule type" value="Genomic_DNA"/>
</dbReference>
<gene>
    <name evidence="2" type="ORF">JOB18_037754</name>
</gene>
<dbReference type="AlphaFoldDB" id="A0AAV6S563"/>
<accession>A0AAV6S563</accession>
<evidence type="ECO:0000313" key="3">
    <source>
        <dbReference type="Proteomes" id="UP000693946"/>
    </source>
</evidence>
<keyword evidence="3" id="KW-1185">Reference proteome</keyword>
<feature type="region of interest" description="Disordered" evidence="1">
    <location>
        <begin position="1"/>
        <end position="84"/>
    </location>
</feature>
<sequence>MPSSCRCSNGRQRRTTTTVAPEPLPVEARESDLEEDKVSADVRKNHHDSRATEPAVQQGLDSGSISQEEKEMTRNGCRSVPSCC</sequence>
<organism evidence="2 3">
    <name type="scientific">Solea senegalensis</name>
    <name type="common">Senegalese sole</name>
    <dbReference type="NCBI Taxonomy" id="28829"/>
    <lineage>
        <taxon>Eukaryota</taxon>
        <taxon>Metazoa</taxon>
        <taxon>Chordata</taxon>
        <taxon>Craniata</taxon>
        <taxon>Vertebrata</taxon>
        <taxon>Euteleostomi</taxon>
        <taxon>Actinopterygii</taxon>
        <taxon>Neopterygii</taxon>
        <taxon>Teleostei</taxon>
        <taxon>Neoteleostei</taxon>
        <taxon>Acanthomorphata</taxon>
        <taxon>Carangaria</taxon>
        <taxon>Pleuronectiformes</taxon>
        <taxon>Pleuronectoidei</taxon>
        <taxon>Soleidae</taxon>
        <taxon>Solea</taxon>
    </lineage>
</organism>
<comment type="caution">
    <text evidence="2">The sequence shown here is derived from an EMBL/GenBank/DDBJ whole genome shotgun (WGS) entry which is preliminary data.</text>
</comment>
<name>A0AAV6S563_SOLSE</name>
<feature type="compositionally biased region" description="Basic and acidic residues" evidence="1">
    <location>
        <begin position="27"/>
        <end position="51"/>
    </location>
</feature>
<proteinExistence type="predicted"/>
<protein>
    <submittedName>
        <fullName evidence="2">Uncharacterized protein</fullName>
    </submittedName>
</protein>
<evidence type="ECO:0000313" key="2">
    <source>
        <dbReference type="EMBL" id="KAG7510991.1"/>
    </source>
</evidence>
<feature type="compositionally biased region" description="Polar residues" evidence="1">
    <location>
        <begin position="1"/>
        <end position="19"/>
    </location>
</feature>
<dbReference type="Proteomes" id="UP000693946">
    <property type="component" value="Linkage Group LG16"/>
</dbReference>